<dbReference type="OrthoDB" id="10397502at2759"/>
<evidence type="ECO:0000313" key="2">
    <source>
        <dbReference type="Proteomes" id="UP000887116"/>
    </source>
</evidence>
<dbReference type="EMBL" id="BMAO01005305">
    <property type="protein sequence ID" value="GFR00587.1"/>
    <property type="molecule type" value="Genomic_DNA"/>
</dbReference>
<accession>A0A8X6GB38</accession>
<comment type="caution">
    <text evidence="1">The sequence shown here is derived from an EMBL/GenBank/DDBJ whole genome shotgun (WGS) entry which is preliminary data.</text>
</comment>
<name>A0A8X6GB38_TRICU</name>
<protein>
    <submittedName>
        <fullName evidence="1">Uncharacterized protein</fullName>
    </submittedName>
</protein>
<evidence type="ECO:0000313" key="1">
    <source>
        <dbReference type="EMBL" id="GFR00587.1"/>
    </source>
</evidence>
<gene>
    <name evidence="1" type="ORF">TNCT_203061</name>
</gene>
<reference evidence="1" key="1">
    <citation type="submission" date="2020-07" db="EMBL/GenBank/DDBJ databases">
        <title>Multicomponent nature underlies the extraordinary mechanical properties of spider dragline silk.</title>
        <authorList>
            <person name="Kono N."/>
            <person name="Nakamura H."/>
            <person name="Mori M."/>
            <person name="Yoshida Y."/>
            <person name="Ohtoshi R."/>
            <person name="Malay A.D."/>
            <person name="Moran D.A.P."/>
            <person name="Tomita M."/>
            <person name="Numata K."/>
            <person name="Arakawa K."/>
        </authorList>
    </citation>
    <scope>NUCLEOTIDE SEQUENCE</scope>
</reference>
<dbReference type="Proteomes" id="UP000887116">
    <property type="component" value="Unassembled WGS sequence"/>
</dbReference>
<sequence>MVKGIDWAFIGSMKMFTFNVSGLKVKYAKRYLGYAKKATLISLTAINSRQRSEKHGEMGQLGNKRIRVDIRCNSCKSHLSSSAKFTRRQLNIPDKKQPKEFDWVSER</sequence>
<keyword evidence="2" id="KW-1185">Reference proteome</keyword>
<proteinExistence type="predicted"/>
<dbReference type="AlphaFoldDB" id="A0A8X6GB38"/>
<organism evidence="1 2">
    <name type="scientific">Trichonephila clavata</name>
    <name type="common">Joro spider</name>
    <name type="synonym">Nephila clavata</name>
    <dbReference type="NCBI Taxonomy" id="2740835"/>
    <lineage>
        <taxon>Eukaryota</taxon>
        <taxon>Metazoa</taxon>
        <taxon>Ecdysozoa</taxon>
        <taxon>Arthropoda</taxon>
        <taxon>Chelicerata</taxon>
        <taxon>Arachnida</taxon>
        <taxon>Araneae</taxon>
        <taxon>Araneomorphae</taxon>
        <taxon>Entelegynae</taxon>
        <taxon>Araneoidea</taxon>
        <taxon>Nephilidae</taxon>
        <taxon>Trichonephila</taxon>
    </lineage>
</organism>